<evidence type="ECO:0000313" key="2">
    <source>
        <dbReference type="EMBL" id="MDG3007748.1"/>
    </source>
</evidence>
<gene>
    <name evidence="2" type="ORF">PZE19_28635</name>
</gene>
<protein>
    <submittedName>
        <fullName evidence="2">Uncharacterized protein</fullName>
    </submittedName>
</protein>
<accession>A0ABT6FJJ9</accession>
<organism evidence="2 3">
    <name type="scientific">Paludisphaera mucosa</name>
    <dbReference type="NCBI Taxonomy" id="3030827"/>
    <lineage>
        <taxon>Bacteria</taxon>
        <taxon>Pseudomonadati</taxon>
        <taxon>Planctomycetota</taxon>
        <taxon>Planctomycetia</taxon>
        <taxon>Isosphaerales</taxon>
        <taxon>Isosphaeraceae</taxon>
        <taxon>Paludisphaera</taxon>
    </lineage>
</organism>
<evidence type="ECO:0000256" key="1">
    <source>
        <dbReference type="SAM" id="SignalP"/>
    </source>
</evidence>
<feature type="signal peptide" evidence="1">
    <location>
        <begin position="1"/>
        <end position="27"/>
    </location>
</feature>
<name>A0ABT6FJJ9_9BACT</name>
<evidence type="ECO:0000313" key="3">
    <source>
        <dbReference type="Proteomes" id="UP001216907"/>
    </source>
</evidence>
<dbReference type="RefSeq" id="WP_277864020.1">
    <property type="nucleotide sequence ID" value="NZ_JARRAG010000002.1"/>
</dbReference>
<dbReference type="EMBL" id="JARRAG010000002">
    <property type="protein sequence ID" value="MDG3007748.1"/>
    <property type="molecule type" value="Genomic_DNA"/>
</dbReference>
<feature type="chain" id="PRO_5046036893" evidence="1">
    <location>
        <begin position="28"/>
        <end position="174"/>
    </location>
</feature>
<keyword evidence="3" id="KW-1185">Reference proteome</keyword>
<reference evidence="2 3" key="1">
    <citation type="submission" date="2023-03" db="EMBL/GenBank/DDBJ databases">
        <title>Paludisphaera mucosa sp. nov. a novel planctomycete from northern fen.</title>
        <authorList>
            <person name="Ivanova A."/>
        </authorList>
    </citation>
    <scope>NUCLEOTIDE SEQUENCE [LARGE SCALE GENOMIC DNA]</scope>
    <source>
        <strain evidence="2 3">Pla2</strain>
    </source>
</reference>
<proteinExistence type="predicted"/>
<comment type="caution">
    <text evidence="2">The sequence shown here is derived from an EMBL/GenBank/DDBJ whole genome shotgun (WGS) entry which is preliminary data.</text>
</comment>
<keyword evidence="1" id="KW-0732">Signal</keyword>
<sequence length="174" mass="19060">MDHARRAGGWAALMTLLSLCTPAPEAAATEDAAAVAPRAAPSNAPDDVESFAAYRSDRSNQEVQTWGQYRGWVRTFYDGNMMSDGWRKFGEVTVGAVKSEAARQSVAAQVAELGRIIGHEWAKDSSVRKISTTDLRRWNEMIASARRSDDGSGGRTLDALRAVRRTAEDRCRRG</sequence>
<dbReference type="Proteomes" id="UP001216907">
    <property type="component" value="Unassembled WGS sequence"/>
</dbReference>